<dbReference type="Proteomes" id="UP000285596">
    <property type="component" value="Unassembled WGS sequence"/>
</dbReference>
<sequence>LASGAAPAELTAPTPQILLCTAGTVTVGDIALGPGESAFVPADERVGATGPGTLFRATVTA</sequence>
<dbReference type="InterPro" id="IPR014710">
    <property type="entry name" value="RmlC-like_jellyroll"/>
</dbReference>
<feature type="non-terminal residue" evidence="1">
    <location>
        <position position="1"/>
    </location>
</feature>
<dbReference type="GO" id="GO:0016853">
    <property type="term" value="F:isomerase activity"/>
    <property type="evidence" value="ECO:0007669"/>
    <property type="project" value="UniProtKB-KW"/>
</dbReference>
<name>A0A423UPQ2_STRGL</name>
<comment type="caution">
    <text evidence="1">The sequence shown here is derived from an EMBL/GenBank/DDBJ whole genome shotgun (WGS) entry which is preliminary data.</text>
</comment>
<protein>
    <submittedName>
        <fullName evidence="1">Mannose-6-phosphate isomerase, class I</fullName>
    </submittedName>
</protein>
<reference evidence="1 2" key="1">
    <citation type="submission" date="2018-08" db="EMBL/GenBank/DDBJ databases">
        <title>Streptomyces globisporus 1912-4Crt, whole genome shotgun sequence.</title>
        <authorList>
            <person name="Matselyukh B."/>
        </authorList>
    </citation>
    <scope>NUCLEOTIDE SEQUENCE [LARGE SCALE GENOMIC DNA]</scope>
    <source>
        <strain evidence="1 2">1912-4Crt</strain>
    </source>
</reference>
<proteinExistence type="predicted"/>
<dbReference type="Gene3D" id="2.60.120.10">
    <property type="entry name" value="Jelly Rolls"/>
    <property type="match status" value="1"/>
</dbReference>
<dbReference type="AlphaFoldDB" id="A0A423UPQ2"/>
<evidence type="ECO:0000313" key="2">
    <source>
        <dbReference type="Proteomes" id="UP000285596"/>
    </source>
</evidence>
<dbReference type="SUPFAM" id="SSF51182">
    <property type="entry name" value="RmlC-like cupins"/>
    <property type="match status" value="1"/>
</dbReference>
<organism evidence="1 2">
    <name type="scientific">Streptomyces globisporus</name>
    <dbReference type="NCBI Taxonomy" id="1908"/>
    <lineage>
        <taxon>Bacteria</taxon>
        <taxon>Bacillati</taxon>
        <taxon>Actinomycetota</taxon>
        <taxon>Actinomycetes</taxon>
        <taxon>Kitasatosporales</taxon>
        <taxon>Streptomycetaceae</taxon>
        <taxon>Streptomyces</taxon>
    </lineage>
</organism>
<keyword evidence="1" id="KW-0413">Isomerase</keyword>
<accession>A0A423UPQ2</accession>
<dbReference type="EMBL" id="QWFA01000370">
    <property type="protein sequence ID" value="ROV64311.1"/>
    <property type="molecule type" value="Genomic_DNA"/>
</dbReference>
<gene>
    <name evidence="1" type="ORF">D3105_33590</name>
</gene>
<evidence type="ECO:0000313" key="1">
    <source>
        <dbReference type="EMBL" id="ROV64311.1"/>
    </source>
</evidence>
<dbReference type="InterPro" id="IPR011051">
    <property type="entry name" value="RmlC_Cupin_sf"/>
</dbReference>